<gene>
    <name evidence="1" type="ORF">ABQ292_10670</name>
</gene>
<comment type="caution">
    <text evidence="1">The sequence shown here is derived from an EMBL/GenBank/DDBJ whole genome shotgun (WGS) entry which is preliminary data.</text>
</comment>
<organism evidence="1 2">
    <name type="scientific">Geodermatophilus maliterrae</name>
    <dbReference type="NCBI Taxonomy" id="3162531"/>
    <lineage>
        <taxon>Bacteria</taxon>
        <taxon>Bacillati</taxon>
        <taxon>Actinomycetota</taxon>
        <taxon>Actinomycetes</taxon>
        <taxon>Geodermatophilales</taxon>
        <taxon>Geodermatophilaceae</taxon>
        <taxon>Geodermatophilus</taxon>
    </lineage>
</organism>
<dbReference type="PANTHER" id="PTHR48228:SF2">
    <property type="entry name" value="E-CINNAMOYL-COA:R-PHENYLLACTATE COA TRANSFERASE LARGE SUBUNIT"/>
    <property type="match status" value="1"/>
</dbReference>
<dbReference type="EMBL" id="JBFNXQ010000027">
    <property type="protein sequence ID" value="MEX5718821.1"/>
    <property type="molecule type" value="Genomic_DNA"/>
</dbReference>
<dbReference type="Pfam" id="PF02515">
    <property type="entry name" value="CoA_transf_3"/>
    <property type="match status" value="1"/>
</dbReference>
<dbReference type="SUPFAM" id="SSF89796">
    <property type="entry name" value="CoA-transferase family III (CaiB/BaiF)"/>
    <property type="match status" value="1"/>
</dbReference>
<keyword evidence="2" id="KW-1185">Reference proteome</keyword>
<reference evidence="1 2" key="1">
    <citation type="submission" date="2024-06" db="EMBL/GenBank/DDBJ databases">
        <title>Draft genome sequence of Geodermatophilus badlandi, a novel member of the Geodermatophilaceae isolated from badland sedimentary rocks in the Red desert, Wyoming, USA.</title>
        <authorList>
            <person name="Ben Tekaya S."/>
            <person name="Nouioui I."/>
            <person name="Flores G.M."/>
            <person name="Shaal M.N."/>
            <person name="Bredoire F."/>
            <person name="Basile F."/>
            <person name="Van Diepen L."/>
            <person name="Ward N.L."/>
        </authorList>
    </citation>
    <scope>NUCLEOTIDE SEQUENCE [LARGE SCALE GENOMIC DNA]</scope>
    <source>
        <strain evidence="1 2">WL48A</strain>
    </source>
</reference>
<evidence type="ECO:0000313" key="1">
    <source>
        <dbReference type="EMBL" id="MEX5718821.1"/>
    </source>
</evidence>
<dbReference type="Gene3D" id="3.40.50.10540">
    <property type="entry name" value="Crotonobetainyl-coa:carnitine coa-transferase, domain 1"/>
    <property type="match status" value="1"/>
</dbReference>
<dbReference type="InterPro" id="IPR023606">
    <property type="entry name" value="CoA-Trfase_III_dom_1_sf"/>
</dbReference>
<protein>
    <submittedName>
        <fullName evidence="1">CaiB/BaiF CoA transferase family protein</fullName>
    </submittedName>
</protein>
<dbReference type="Proteomes" id="UP001560045">
    <property type="component" value="Unassembled WGS sequence"/>
</dbReference>
<keyword evidence="1" id="KW-0808">Transferase</keyword>
<evidence type="ECO:0000313" key="2">
    <source>
        <dbReference type="Proteomes" id="UP001560045"/>
    </source>
</evidence>
<proteinExistence type="predicted"/>
<accession>A0ABV3XGJ5</accession>
<dbReference type="GO" id="GO:0016740">
    <property type="term" value="F:transferase activity"/>
    <property type="evidence" value="ECO:0007669"/>
    <property type="project" value="UniProtKB-KW"/>
</dbReference>
<sequence length="407" mass="43010">MAAPLEGVRVVEVAGWMAAPGAAALMADMGADVVKVEPLRGDPMRGATRQPRVPEGESPIDAAFQMDNRGKRSIAVAINEQRGADLVRRLAARSDVFLCNLLPSRQARFGLDATTLLGLNPRLVHATLTGYGPSGPDATRPGYDLTAFFGRGAVLDAMSEPDNPAPPRLRPAQGDHAAALALFGGVLAALRLVEATGEGQVVDVSLLAAAAWTMSSDLSATLVDGVTPTPQGRIARPHALHGGFRCADRRWILLFMPEPHWWPRFCEAVGRPGWIEDERFATWAARAVNMPELTRLMDEAFATRPLSEWCALFDERGLIWGPASTVAEFAADEQAAADGLFPEIGDASGRRFRTVRAPLRLQGGDVGPRGPAPGVGEHTTAVLTELGVAGDDLAALARDGVIGGSGG</sequence>
<dbReference type="InterPro" id="IPR044855">
    <property type="entry name" value="CoA-Trfase_III_dom3_sf"/>
</dbReference>
<dbReference type="Gene3D" id="3.30.1540.10">
    <property type="entry name" value="formyl-coa transferase, domain 3"/>
    <property type="match status" value="1"/>
</dbReference>
<dbReference type="InterPro" id="IPR050509">
    <property type="entry name" value="CoA-transferase_III"/>
</dbReference>
<name>A0ABV3XGJ5_9ACTN</name>
<dbReference type="PANTHER" id="PTHR48228">
    <property type="entry name" value="SUCCINYL-COA--D-CITRAMALATE COA-TRANSFERASE"/>
    <property type="match status" value="1"/>
</dbReference>
<dbReference type="RefSeq" id="WP_369206052.1">
    <property type="nucleotide sequence ID" value="NZ_JBFNXQ010000027.1"/>
</dbReference>
<dbReference type="InterPro" id="IPR003673">
    <property type="entry name" value="CoA-Trfase_fam_III"/>
</dbReference>